<dbReference type="InterPro" id="IPR036179">
    <property type="entry name" value="Ig-like_dom_sf"/>
</dbReference>
<evidence type="ECO:0000256" key="1">
    <source>
        <dbReference type="ARBA" id="ARBA00004251"/>
    </source>
</evidence>
<dbReference type="KEGG" id="csem:103385151"/>
<accession>A0A3P8VKN3</accession>
<dbReference type="Gene3D" id="2.60.40.10">
    <property type="entry name" value="Immunoglobulins"/>
    <property type="match status" value="1"/>
</dbReference>
<name>A0A3P8VKN3_CYNSE</name>
<evidence type="ECO:0000256" key="10">
    <source>
        <dbReference type="ARBA" id="ARBA00050022"/>
    </source>
</evidence>
<reference evidence="14" key="3">
    <citation type="submission" date="2025-09" db="UniProtKB">
        <authorList>
            <consortium name="Ensembl"/>
        </authorList>
    </citation>
    <scope>IDENTIFICATION</scope>
</reference>
<keyword evidence="5 11" id="KW-1133">Transmembrane helix</keyword>
<evidence type="ECO:0000256" key="3">
    <source>
        <dbReference type="ARBA" id="ARBA00022692"/>
    </source>
</evidence>
<dbReference type="Ensembl" id="ENSCSET00000013168.1">
    <property type="protein sequence ID" value="ENSCSEP00000013010.1"/>
    <property type="gene ID" value="ENSCSEG00000008403.1"/>
</dbReference>
<dbReference type="InterPro" id="IPR013783">
    <property type="entry name" value="Ig-like_fold"/>
</dbReference>
<dbReference type="OMA" id="QWNATES"/>
<dbReference type="InterPro" id="IPR003599">
    <property type="entry name" value="Ig_sub"/>
</dbReference>
<keyword evidence="3 11" id="KW-0812">Transmembrane</keyword>
<keyword evidence="15" id="KW-1185">Reference proteome</keyword>
<dbReference type="GO" id="GO:0005886">
    <property type="term" value="C:plasma membrane"/>
    <property type="evidence" value="ECO:0007669"/>
    <property type="project" value="UniProtKB-SubCell"/>
</dbReference>
<dbReference type="AlphaFoldDB" id="A0A3P8VKN3"/>
<evidence type="ECO:0000256" key="6">
    <source>
        <dbReference type="ARBA" id="ARBA00023136"/>
    </source>
</evidence>
<evidence type="ECO:0000256" key="2">
    <source>
        <dbReference type="ARBA" id="ARBA00022475"/>
    </source>
</evidence>
<keyword evidence="8" id="KW-0393">Immunoglobulin domain</keyword>
<evidence type="ECO:0000256" key="12">
    <source>
        <dbReference type="SAM" id="SignalP"/>
    </source>
</evidence>
<feature type="domain" description="Ig-like" evidence="13">
    <location>
        <begin position="77"/>
        <end position="187"/>
    </location>
</feature>
<evidence type="ECO:0000256" key="7">
    <source>
        <dbReference type="ARBA" id="ARBA00023157"/>
    </source>
</evidence>
<keyword evidence="4 12" id="KW-0732">Signal</keyword>
<dbReference type="Proteomes" id="UP000265120">
    <property type="component" value="Chromosome 10"/>
</dbReference>
<protein>
    <recommendedName>
        <fullName evidence="10">Transmembrane protein 81</fullName>
    </recommendedName>
</protein>
<evidence type="ECO:0000256" key="8">
    <source>
        <dbReference type="ARBA" id="ARBA00023319"/>
    </source>
</evidence>
<feature type="transmembrane region" description="Helical" evidence="11">
    <location>
        <begin position="229"/>
        <end position="254"/>
    </location>
</feature>
<dbReference type="OrthoDB" id="9390762at2759"/>
<dbReference type="PANTHER" id="PTHR35670">
    <property type="entry name" value="TRANSMEMBRANE PROTEIN 81"/>
    <property type="match status" value="1"/>
</dbReference>
<evidence type="ECO:0000256" key="4">
    <source>
        <dbReference type="ARBA" id="ARBA00022729"/>
    </source>
</evidence>
<comment type="subcellular location">
    <subcellularLocation>
        <location evidence="1">Cell membrane</location>
        <topology evidence="1">Single-pass type I membrane protein</topology>
    </subcellularLocation>
</comment>
<reference evidence="14 15" key="1">
    <citation type="journal article" date="2014" name="Nat. Genet.">
        <title>Whole-genome sequence of a flatfish provides insights into ZW sex chromosome evolution and adaptation to a benthic lifestyle.</title>
        <authorList>
            <person name="Chen S."/>
            <person name="Zhang G."/>
            <person name="Shao C."/>
            <person name="Huang Q."/>
            <person name="Liu G."/>
            <person name="Zhang P."/>
            <person name="Song W."/>
            <person name="An N."/>
            <person name="Chalopin D."/>
            <person name="Volff J.N."/>
            <person name="Hong Y."/>
            <person name="Li Q."/>
            <person name="Sha Z."/>
            <person name="Zhou H."/>
            <person name="Xie M."/>
            <person name="Yu Q."/>
            <person name="Liu Y."/>
            <person name="Xiang H."/>
            <person name="Wang N."/>
            <person name="Wu K."/>
            <person name="Yang C."/>
            <person name="Zhou Q."/>
            <person name="Liao X."/>
            <person name="Yang L."/>
            <person name="Hu Q."/>
            <person name="Zhang J."/>
            <person name="Meng L."/>
            <person name="Jin L."/>
            <person name="Tian Y."/>
            <person name="Lian J."/>
            <person name="Yang J."/>
            <person name="Miao G."/>
            <person name="Liu S."/>
            <person name="Liang Z."/>
            <person name="Yan F."/>
            <person name="Li Y."/>
            <person name="Sun B."/>
            <person name="Zhang H."/>
            <person name="Zhang J."/>
            <person name="Zhu Y."/>
            <person name="Du M."/>
            <person name="Zhao Y."/>
            <person name="Schartl M."/>
            <person name="Tang Q."/>
            <person name="Wang J."/>
        </authorList>
    </citation>
    <scope>NUCLEOTIDE SEQUENCE</scope>
</reference>
<dbReference type="PROSITE" id="PS50835">
    <property type="entry name" value="IG_LIKE"/>
    <property type="match status" value="1"/>
</dbReference>
<feature type="chain" id="PRO_5018043633" description="Transmembrane protein 81" evidence="12">
    <location>
        <begin position="34"/>
        <end position="295"/>
    </location>
</feature>
<keyword evidence="2" id="KW-1003">Cell membrane</keyword>
<dbReference type="InterPro" id="IPR039293">
    <property type="entry name" value="TMEM81"/>
</dbReference>
<organism evidence="14 15">
    <name type="scientific">Cynoglossus semilaevis</name>
    <name type="common">Tongue sole</name>
    <dbReference type="NCBI Taxonomy" id="244447"/>
    <lineage>
        <taxon>Eukaryota</taxon>
        <taxon>Metazoa</taxon>
        <taxon>Chordata</taxon>
        <taxon>Craniata</taxon>
        <taxon>Vertebrata</taxon>
        <taxon>Euteleostomi</taxon>
        <taxon>Actinopterygii</taxon>
        <taxon>Neopterygii</taxon>
        <taxon>Teleostei</taxon>
        <taxon>Neoteleostei</taxon>
        <taxon>Acanthomorphata</taxon>
        <taxon>Carangaria</taxon>
        <taxon>Pleuronectiformes</taxon>
        <taxon>Pleuronectoidei</taxon>
        <taxon>Cynoglossidae</taxon>
        <taxon>Cynoglossinae</taxon>
        <taxon>Cynoglossus</taxon>
    </lineage>
</organism>
<evidence type="ECO:0000259" key="13">
    <source>
        <dbReference type="PROSITE" id="PS50835"/>
    </source>
</evidence>
<dbReference type="SMART" id="SM00409">
    <property type="entry name" value="IG"/>
    <property type="match status" value="1"/>
</dbReference>
<dbReference type="GeneID" id="103385151"/>
<dbReference type="RefSeq" id="XP_008317158.1">
    <property type="nucleotide sequence ID" value="XM_008318936.3"/>
</dbReference>
<evidence type="ECO:0000313" key="15">
    <source>
        <dbReference type="Proteomes" id="UP000265120"/>
    </source>
</evidence>
<dbReference type="GeneTree" id="ENSGT00390000006349"/>
<dbReference type="InParanoid" id="A0A3P8VKN3"/>
<comment type="function">
    <text evidence="9">Essential fertilization factor required for male fertility. Part of a conserved trimeric sperm complex with the essential fertilization factors IZUMO1 and SPACA6 which bridges sperm and oocyte membranes during fertilization by binding to IZUMO1R/JUNO on the oocyte.</text>
</comment>
<dbReference type="PANTHER" id="PTHR35670:SF1">
    <property type="entry name" value="TRANSMEMBRANE PROTEIN 81"/>
    <property type="match status" value="1"/>
</dbReference>
<evidence type="ECO:0000256" key="9">
    <source>
        <dbReference type="ARBA" id="ARBA00049937"/>
    </source>
</evidence>
<proteinExistence type="predicted"/>
<evidence type="ECO:0000313" key="14">
    <source>
        <dbReference type="Ensembl" id="ENSCSEP00000013010.1"/>
    </source>
</evidence>
<evidence type="ECO:0000256" key="11">
    <source>
        <dbReference type="SAM" id="Phobius"/>
    </source>
</evidence>
<evidence type="ECO:0000256" key="5">
    <source>
        <dbReference type="ARBA" id="ARBA00022989"/>
    </source>
</evidence>
<feature type="signal peptide" evidence="12">
    <location>
        <begin position="1"/>
        <end position="33"/>
    </location>
</feature>
<dbReference type="FunCoup" id="A0A3P8VKN3">
    <property type="interactions" value="1024"/>
</dbReference>
<reference evidence="14" key="2">
    <citation type="submission" date="2025-08" db="UniProtKB">
        <authorList>
            <consortium name="Ensembl"/>
        </authorList>
    </citation>
    <scope>IDENTIFICATION</scope>
</reference>
<dbReference type="CTD" id="388730"/>
<keyword evidence="7" id="KW-1015">Disulfide bond</keyword>
<dbReference type="SUPFAM" id="SSF48726">
    <property type="entry name" value="Immunoglobulin"/>
    <property type="match status" value="1"/>
</dbReference>
<dbReference type="InterPro" id="IPR007110">
    <property type="entry name" value="Ig-like_dom"/>
</dbReference>
<keyword evidence="6 11" id="KW-0472">Membrane</keyword>
<sequence>MTKQNFVMQSTFGGLGLPLFLCLLLQIFNAAKLENVDEVAVEIVVKSTPCSATCGLGFKAQTLCLLKDSKAAVEEDPQSGGKTEVSDVCRVRKVKCQMSWQCGLSTMTVVEGQRVEFDCLREIVETVGKFSPRVFWRYAPGIITSDDTLFARWKAPLLDRVILDPVREKDAGTYRCDVQDKNFRRVKRAYWGIRVLPSGIFDLDYEGTLSKWDNWQNQTMTHLQDYKTVLIYMVLIPLSFAGAVVGLMVGLYWAMKTGKLRTMMSHPVFSTCNRRLQRQRLSRQQRRAHDNKVTS</sequence>